<dbReference type="PANTHER" id="PTHR42810">
    <property type="entry name" value="PURINE PERMEASE C1399.01C-RELATED"/>
    <property type="match status" value="1"/>
</dbReference>
<keyword evidence="4 7" id="KW-0812">Transmembrane</keyword>
<dbReference type="PANTHER" id="PTHR42810:SF2">
    <property type="entry name" value="PURINE PERMEASE C1399.01C-RELATED"/>
    <property type="match status" value="1"/>
</dbReference>
<evidence type="ECO:0000256" key="4">
    <source>
        <dbReference type="ARBA" id="ARBA00022692"/>
    </source>
</evidence>
<dbReference type="GO" id="GO:0005886">
    <property type="term" value="C:plasma membrane"/>
    <property type="evidence" value="ECO:0007669"/>
    <property type="project" value="TreeGrafter"/>
</dbReference>
<evidence type="ECO:0000256" key="1">
    <source>
        <dbReference type="ARBA" id="ARBA00004141"/>
    </source>
</evidence>
<evidence type="ECO:0000313" key="9">
    <source>
        <dbReference type="Proteomes" id="UP000226079"/>
    </source>
</evidence>
<keyword evidence="6 7" id="KW-0472">Membrane</keyword>
<keyword evidence="9" id="KW-1185">Reference proteome</keyword>
<feature type="transmembrane region" description="Helical" evidence="7">
    <location>
        <begin position="254"/>
        <end position="272"/>
    </location>
</feature>
<evidence type="ECO:0000256" key="6">
    <source>
        <dbReference type="ARBA" id="ARBA00023136"/>
    </source>
</evidence>
<evidence type="ECO:0000256" key="7">
    <source>
        <dbReference type="SAM" id="Phobius"/>
    </source>
</evidence>
<dbReference type="AlphaFoldDB" id="A0A2A9CTG4"/>
<dbReference type="GO" id="GO:0042907">
    <property type="term" value="F:xanthine transmembrane transporter activity"/>
    <property type="evidence" value="ECO:0007669"/>
    <property type="project" value="TreeGrafter"/>
</dbReference>
<evidence type="ECO:0000256" key="2">
    <source>
        <dbReference type="ARBA" id="ARBA00008821"/>
    </source>
</evidence>
<keyword evidence="3" id="KW-0813">Transport</keyword>
<sequence>MAAWKLHGNGTIQLGEVVGPDERLGWGKMFGLGAQHVVAMFGATFLVPLITGFPVTTTLFFSGLGTLLFLLITGNRLPSYLGSSFAFISPVIAASSGKDFSRALFGIMLTGILLAIVGTVVHLAGSAWIDALMPPVMTGTIVMLIGFNLASAAWMSSSQKVVLDAAGKCVPDPATGCQITTTITGGFAAAPLTGWITVIAIVLIAVLFKGLIGRLSILLGVLVGYVAALLQGQVDFKTVGEAAWFGLPAFSLPTVDFGVAALFLPVVLVLIAENVGHVKSVSLMTGKNYDKTMGRALLADGVATTLAGLGGGSGTTTYAENIGVMAATKVYSTALYWIAGCFAILLSFIPKFGAAIFTIPGGVIGAAGTVLYGMIGLLGARIWIENKVVFTNPVNLIPAAVGLIMGIANFTFTLGGMTFGGVTVGTVTALVLYHLMRGIAKARGTDISEKADVSFPDYEPEPLA</sequence>
<feature type="transmembrane region" description="Helical" evidence="7">
    <location>
        <begin position="188"/>
        <end position="208"/>
    </location>
</feature>
<organism evidence="8 9">
    <name type="scientific">Propionicimonas paludicola</name>
    <dbReference type="NCBI Taxonomy" id="185243"/>
    <lineage>
        <taxon>Bacteria</taxon>
        <taxon>Bacillati</taxon>
        <taxon>Actinomycetota</taxon>
        <taxon>Actinomycetes</taxon>
        <taxon>Propionibacteriales</taxon>
        <taxon>Nocardioidaceae</taxon>
        <taxon>Propionicimonas</taxon>
    </lineage>
</organism>
<feature type="transmembrane region" description="Helical" evidence="7">
    <location>
        <begin position="79"/>
        <end position="97"/>
    </location>
</feature>
<feature type="transmembrane region" description="Helical" evidence="7">
    <location>
        <begin position="103"/>
        <end position="124"/>
    </location>
</feature>
<feature type="transmembrane region" description="Helical" evidence="7">
    <location>
        <begin position="363"/>
        <end position="384"/>
    </location>
</feature>
<feature type="transmembrane region" description="Helical" evidence="7">
    <location>
        <begin position="53"/>
        <end position="72"/>
    </location>
</feature>
<comment type="caution">
    <text evidence="8">The sequence shown here is derived from an EMBL/GenBank/DDBJ whole genome shotgun (WGS) entry which is preliminary data.</text>
</comment>
<reference evidence="8 9" key="1">
    <citation type="submission" date="2017-10" db="EMBL/GenBank/DDBJ databases">
        <title>Sequencing the genomes of 1000 actinobacteria strains.</title>
        <authorList>
            <person name="Klenk H.-P."/>
        </authorList>
    </citation>
    <scope>NUCLEOTIDE SEQUENCE [LARGE SCALE GENOMIC DNA]</scope>
    <source>
        <strain evidence="8 9">DSM 15597</strain>
    </source>
</reference>
<proteinExistence type="inferred from homology"/>
<evidence type="ECO:0000256" key="5">
    <source>
        <dbReference type="ARBA" id="ARBA00022989"/>
    </source>
</evidence>
<evidence type="ECO:0000313" key="8">
    <source>
        <dbReference type="EMBL" id="PFG17406.1"/>
    </source>
</evidence>
<feature type="transmembrane region" description="Helical" evidence="7">
    <location>
        <begin position="215"/>
        <end position="234"/>
    </location>
</feature>
<dbReference type="InterPro" id="IPR006042">
    <property type="entry name" value="Xan_ur_permease"/>
</dbReference>
<comment type="subcellular location">
    <subcellularLocation>
        <location evidence="1">Membrane</location>
        <topology evidence="1">Multi-pass membrane protein</topology>
    </subcellularLocation>
</comment>
<feature type="transmembrane region" description="Helical" evidence="7">
    <location>
        <begin position="334"/>
        <end position="357"/>
    </location>
</feature>
<dbReference type="InterPro" id="IPR006043">
    <property type="entry name" value="NCS2"/>
</dbReference>
<evidence type="ECO:0000256" key="3">
    <source>
        <dbReference type="ARBA" id="ARBA00022448"/>
    </source>
</evidence>
<protein>
    <submittedName>
        <fullName evidence="8">Uracil-xanthine permease</fullName>
    </submittedName>
</protein>
<gene>
    <name evidence="8" type="ORF">ATK74_1975</name>
</gene>
<dbReference type="EMBL" id="PDJC01000001">
    <property type="protein sequence ID" value="PFG17406.1"/>
    <property type="molecule type" value="Genomic_DNA"/>
</dbReference>
<accession>A0A2A9CTG4</accession>
<feature type="transmembrane region" description="Helical" evidence="7">
    <location>
        <begin position="396"/>
        <end position="412"/>
    </location>
</feature>
<dbReference type="Pfam" id="PF00860">
    <property type="entry name" value="Xan_ur_permease"/>
    <property type="match status" value="1"/>
</dbReference>
<dbReference type="RefSeq" id="WP_098460839.1">
    <property type="nucleotide sequence ID" value="NZ_PDJC01000001.1"/>
</dbReference>
<dbReference type="OrthoDB" id="9779092at2"/>
<comment type="similarity">
    <text evidence="2">Belongs to the nucleobase:cation symporter-2 (NCS2) (TC 2.A.40) family.</text>
</comment>
<dbReference type="NCBIfam" id="TIGR00801">
    <property type="entry name" value="ncs2"/>
    <property type="match status" value="1"/>
</dbReference>
<feature type="transmembrane region" description="Helical" evidence="7">
    <location>
        <begin position="136"/>
        <end position="155"/>
    </location>
</feature>
<name>A0A2A9CTG4_9ACTN</name>
<keyword evidence="5 7" id="KW-1133">Transmembrane helix</keyword>
<dbReference type="Proteomes" id="UP000226079">
    <property type="component" value="Unassembled WGS sequence"/>
</dbReference>